<dbReference type="AlphaFoldDB" id="A0A381N5K9"/>
<dbReference type="GO" id="GO:0008804">
    <property type="term" value="F:carbamate kinase activity"/>
    <property type="evidence" value="ECO:0007669"/>
    <property type="project" value="InterPro"/>
</dbReference>
<dbReference type="InterPro" id="IPR001048">
    <property type="entry name" value="Asp/Glu/Uridylate_kinase"/>
</dbReference>
<evidence type="ECO:0000313" key="5">
    <source>
        <dbReference type="EMBL" id="SUZ49920.1"/>
    </source>
</evidence>
<dbReference type="CDD" id="cd04235">
    <property type="entry name" value="AAK_CK"/>
    <property type="match status" value="1"/>
</dbReference>
<evidence type="ECO:0000256" key="1">
    <source>
        <dbReference type="ARBA" id="ARBA00011066"/>
    </source>
</evidence>
<accession>A0A381N5K9</accession>
<dbReference type="EMBL" id="UINC01000143">
    <property type="protein sequence ID" value="SUZ49920.1"/>
    <property type="molecule type" value="Genomic_DNA"/>
</dbReference>
<name>A0A381N5K9_9ZZZZ</name>
<comment type="similarity">
    <text evidence="1">Belongs to the carbamate kinase family.</text>
</comment>
<dbReference type="SUPFAM" id="SSF53633">
    <property type="entry name" value="Carbamate kinase-like"/>
    <property type="match status" value="1"/>
</dbReference>
<dbReference type="NCBIfam" id="NF009007">
    <property type="entry name" value="PRK12352.1"/>
    <property type="match status" value="1"/>
</dbReference>
<dbReference type="InterPro" id="IPR036393">
    <property type="entry name" value="AceGlu_kinase-like_sf"/>
</dbReference>
<dbReference type="GO" id="GO:0005829">
    <property type="term" value="C:cytosol"/>
    <property type="evidence" value="ECO:0007669"/>
    <property type="project" value="TreeGrafter"/>
</dbReference>
<dbReference type="Gene3D" id="3.40.1160.10">
    <property type="entry name" value="Acetylglutamate kinase-like"/>
    <property type="match status" value="1"/>
</dbReference>
<organism evidence="5">
    <name type="scientific">marine metagenome</name>
    <dbReference type="NCBI Taxonomy" id="408172"/>
    <lineage>
        <taxon>unclassified sequences</taxon>
        <taxon>metagenomes</taxon>
        <taxon>ecological metagenomes</taxon>
    </lineage>
</organism>
<feature type="domain" description="Aspartate/glutamate/uridylate kinase" evidence="4">
    <location>
        <begin position="4"/>
        <end position="262"/>
    </location>
</feature>
<evidence type="ECO:0000256" key="2">
    <source>
        <dbReference type="ARBA" id="ARBA00022679"/>
    </source>
</evidence>
<sequence length="286" mass="31903">MVEIMEFVRRGYNICLTHGNGPQVGHELLRMDLTHNTVPPLPLGVCVAGTQGTIGYMIQQSLQNALRDEKVDREVVTLVTQVRVHEDDPSISNPTKYIGKRYPKKEAEALAKKFGWTIKEQEPGQWRRVVPSPDPEYVMHGISIRTLVEKGTIVLAAGGGGIPVYNDKDHKLEGLDAVIDKDLTAAKLGWVIRAQEYYIITDIDQVYLHFKTLQQEPILQMTAAEAKQYEEEGHFQKGSMGPKIRSAVHFLKHGGRKAVITNIQNITKAMNNQAGTTIFPENLPAA</sequence>
<dbReference type="PANTHER" id="PTHR30409">
    <property type="entry name" value="CARBAMATE KINASE"/>
    <property type="match status" value="1"/>
</dbReference>
<proteinExistence type="inferred from homology"/>
<evidence type="ECO:0000259" key="4">
    <source>
        <dbReference type="Pfam" id="PF00696"/>
    </source>
</evidence>
<dbReference type="PIRSF" id="PIRSF000723">
    <property type="entry name" value="Carbamate_kin"/>
    <property type="match status" value="1"/>
</dbReference>
<keyword evidence="3" id="KW-0418">Kinase</keyword>
<gene>
    <name evidence="5" type="ORF">METZ01_LOCUS2774</name>
</gene>
<keyword evidence="2" id="KW-0808">Transferase</keyword>
<reference evidence="5" key="1">
    <citation type="submission" date="2018-05" db="EMBL/GenBank/DDBJ databases">
        <authorList>
            <person name="Lanie J.A."/>
            <person name="Ng W.-L."/>
            <person name="Kazmierczak K.M."/>
            <person name="Andrzejewski T.M."/>
            <person name="Davidsen T.M."/>
            <person name="Wayne K.J."/>
            <person name="Tettelin H."/>
            <person name="Glass J.I."/>
            <person name="Rusch D."/>
            <person name="Podicherti R."/>
            <person name="Tsui H.-C.T."/>
            <person name="Winkler M.E."/>
        </authorList>
    </citation>
    <scope>NUCLEOTIDE SEQUENCE</scope>
</reference>
<dbReference type="PANTHER" id="PTHR30409:SF1">
    <property type="entry name" value="CARBAMATE KINASE-RELATED"/>
    <property type="match status" value="1"/>
</dbReference>
<dbReference type="InterPro" id="IPR003964">
    <property type="entry name" value="Carb_kinase"/>
</dbReference>
<dbReference type="Pfam" id="PF00696">
    <property type="entry name" value="AA_kinase"/>
    <property type="match status" value="1"/>
</dbReference>
<dbReference type="PRINTS" id="PR01469">
    <property type="entry name" value="CARBMTKINASE"/>
</dbReference>
<evidence type="ECO:0000256" key="3">
    <source>
        <dbReference type="ARBA" id="ARBA00022777"/>
    </source>
</evidence>
<protein>
    <recommendedName>
        <fullName evidence="4">Aspartate/glutamate/uridylate kinase domain-containing protein</fullName>
    </recommendedName>
</protein>
<dbReference type="GO" id="GO:0019546">
    <property type="term" value="P:L-arginine deiminase pathway"/>
    <property type="evidence" value="ECO:0007669"/>
    <property type="project" value="TreeGrafter"/>
</dbReference>